<evidence type="ECO:0000256" key="13">
    <source>
        <dbReference type="ARBA" id="ARBA00022448"/>
    </source>
</evidence>
<sequence>MASVGLVVVSHSRRLAEAAVELALQMVHGEQPPIRIAAGMPDGGLGTDAMEVMAAIQEVSAGAGVVVLVDLGSAVMSAEMACEFLDDEAADVRILAAPFVEGLLAAAVLAAGGATLDEVAREATAALSPKIQALPGGDEEPEPAPQAPADDWGAEAADEASLPNKMGLHARPASLFASTAASFDAEVRVLHERGTVAARSPLALATLAAKYGETLRVEARGPEASEAVAALLEMVRDGFGEAGPEEPVQQQEPAASPSNAAASRSPLGVSPGRVVGPSRRMLPALAEEPPSRQVPRDGVAQECERLEQAVAAVVAEYRRRSSTAQDEAAEILSATAGLAEDATLLAAARRRVEEERLGAPNAFWQAADEVAATMRAAGGLLAERATDITDIRDRVVSHLLGVPMPGIPDPGHPFILVARDLAPSDTSALDPATCLGIVTVEGGPTSHTAILARSMGIPAVAGVVDALDIADDTRVLIDGGSGQVIISPADDELDGARTKPAELVPLAEPGRTSDGFEVPLLANVGSGKDARGAALAAAEGIGLFRTEFAFLDRADEPGVEEQVAQYRAVLNAFPGRRVVIRTLDAGSDKPMPFLTIPGEPNPALGIRGYRTAVDNPEVLARQLAAIVRASEDSEADVWVMAPMISTVDEAAAFARLAREAGVRKVGVMVETPSAALQTADLLEHVDFVSVGTNDLTQYTMAADRQATSLGELQDPWQPGVLRLLREVGRAATEAGKSAGICGEAASDPLLASVLVGLGITSLSMGPRALHSVGATLAAASLEQCRRAADAACAAPTAAAAKQAVADVLGGGRAAA</sequence>
<reference evidence="26 27" key="1">
    <citation type="submission" date="2019-07" db="EMBL/GenBank/DDBJ databases">
        <authorList>
            <person name="Zhou L.-Y."/>
        </authorList>
    </citation>
    <scope>NUCLEOTIDE SEQUENCE [LARGE SCALE GENOMIC DNA]</scope>
    <source>
        <strain evidence="26 27">YIM 101269</strain>
    </source>
</reference>
<dbReference type="PROSITE" id="PS00370">
    <property type="entry name" value="PEP_ENZYMES_PHOS_SITE"/>
    <property type="match status" value="1"/>
</dbReference>
<dbReference type="NCBIfam" id="TIGR01417">
    <property type="entry name" value="PTS_I_fam"/>
    <property type="match status" value="1"/>
</dbReference>
<dbReference type="GO" id="GO:0009401">
    <property type="term" value="P:phosphoenolpyruvate-dependent sugar phosphotransferase system"/>
    <property type="evidence" value="ECO:0007669"/>
    <property type="project" value="UniProtKB-KW"/>
</dbReference>
<keyword evidence="26" id="KW-0670">Pyruvate</keyword>
<dbReference type="InterPro" id="IPR035895">
    <property type="entry name" value="HPr-like_sf"/>
</dbReference>
<evidence type="ECO:0000256" key="20">
    <source>
        <dbReference type="ARBA" id="ARBA00022842"/>
    </source>
</evidence>
<dbReference type="InterPro" id="IPR050499">
    <property type="entry name" value="PEP-utilizing_PTS_enzyme"/>
</dbReference>
<evidence type="ECO:0000256" key="15">
    <source>
        <dbReference type="ARBA" id="ARBA00022597"/>
    </source>
</evidence>
<dbReference type="PROSITE" id="PS51350">
    <property type="entry name" value="PTS_HPR_DOM"/>
    <property type="match status" value="1"/>
</dbReference>
<feature type="domain" description="HPr" evidence="25">
    <location>
        <begin position="155"/>
        <end position="242"/>
    </location>
</feature>
<evidence type="ECO:0000313" key="26">
    <source>
        <dbReference type="EMBL" id="TRY18649.1"/>
    </source>
</evidence>
<feature type="compositionally biased region" description="Low complexity" evidence="23">
    <location>
        <begin position="253"/>
        <end position="266"/>
    </location>
</feature>
<dbReference type="SUPFAM" id="SSF52009">
    <property type="entry name" value="Phosphohistidine domain"/>
    <property type="match status" value="1"/>
</dbReference>
<dbReference type="InterPro" id="IPR036618">
    <property type="entry name" value="PtsI_HPr-bd_sf"/>
</dbReference>
<comment type="function">
    <text evidence="4">General (non sugar-specific) component of the phosphoenolpyruvate-dependent sugar phosphotransferase system (sugar PTS). This major carbohydrate active-transport system catalyzes the phosphorylation of incoming sugar substrates concomitantly with their translocation across the cell membrane. Enzyme I transfers the phosphoryl group from phosphoenolpyruvate (PEP) to the phosphoryl carrier protein (HPr).</text>
</comment>
<dbReference type="InterPro" id="IPR036637">
    <property type="entry name" value="Phosphohistidine_dom_sf"/>
</dbReference>
<evidence type="ECO:0000256" key="17">
    <source>
        <dbReference type="ARBA" id="ARBA00022683"/>
    </source>
</evidence>
<dbReference type="Gene3D" id="1.10.274.10">
    <property type="entry name" value="PtsI, HPr-binding domain"/>
    <property type="match status" value="1"/>
</dbReference>
<dbReference type="InterPro" id="IPR006318">
    <property type="entry name" value="PTS_EI-like"/>
</dbReference>
<dbReference type="GO" id="GO:0005737">
    <property type="term" value="C:cytoplasm"/>
    <property type="evidence" value="ECO:0007669"/>
    <property type="project" value="UniProtKB-SubCell"/>
</dbReference>
<feature type="region of interest" description="Disordered" evidence="23">
    <location>
        <begin position="240"/>
        <end position="276"/>
    </location>
</feature>
<evidence type="ECO:0000256" key="2">
    <source>
        <dbReference type="ARBA" id="ARBA00001113"/>
    </source>
</evidence>
<evidence type="ECO:0000256" key="3">
    <source>
        <dbReference type="ARBA" id="ARBA00001946"/>
    </source>
</evidence>
<keyword evidence="18" id="KW-0479">Metal-binding</keyword>
<dbReference type="Pfam" id="PF05524">
    <property type="entry name" value="PEP-utilisers_N"/>
    <property type="match status" value="1"/>
</dbReference>
<dbReference type="NCBIfam" id="TIGR01003">
    <property type="entry name" value="PTS_HPr_family"/>
    <property type="match status" value="1"/>
</dbReference>
<dbReference type="PROSITE" id="PS00742">
    <property type="entry name" value="PEP_ENZYMES_2"/>
    <property type="match status" value="1"/>
</dbReference>
<evidence type="ECO:0000256" key="16">
    <source>
        <dbReference type="ARBA" id="ARBA00022679"/>
    </source>
</evidence>
<evidence type="ECO:0000256" key="19">
    <source>
        <dbReference type="ARBA" id="ARBA00022777"/>
    </source>
</evidence>
<dbReference type="InterPro" id="IPR000032">
    <property type="entry name" value="HPr-like"/>
</dbReference>
<dbReference type="InterPro" id="IPR004701">
    <property type="entry name" value="PTS_EIIA_man-typ"/>
</dbReference>
<dbReference type="PRINTS" id="PR00107">
    <property type="entry name" value="PHOSPHOCPHPR"/>
</dbReference>
<feature type="region of interest" description="Disordered" evidence="23">
    <location>
        <begin position="132"/>
        <end position="158"/>
    </location>
</feature>
<evidence type="ECO:0000313" key="27">
    <source>
        <dbReference type="Proteomes" id="UP000317638"/>
    </source>
</evidence>
<dbReference type="InterPro" id="IPR040442">
    <property type="entry name" value="Pyrv_kinase-like_dom_sf"/>
</dbReference>
<dbReference type="Gene3D" id="3.50.30.10">
    <property type="entry name" value="Phosphohistidine domain"/>
    <property type="match status" value="1"/>
</dbReference>
<dbReference type="PANTHER" id="PTHR46244">
    <property type="entry name" value="PHOSPHOENOLPYRUVATE-PROTEIN PHOSPHOTRANSFERASE"/>
    <property type="match status" value="1"/>
</dbReference>
<keyword evidence="19" id="KW-0418">Kinase</keyword>
<dbReference type="EC" id="2.7.1.121" evidence="9"/>
<keyword evidence="16 26" id="KW-0808">Transferase</keyword>
<dbReference type="InterPro" id="IPR008279">
    <property type="entry name" value="PEP-util_enz_mobile_dom"/>
</dbReference>
<keyword evidence="14" id="KW-0963">Cytoplasm</keyword>
<organism evidence="26 27">
    <name type="scientific">Tessaracoccus rhinocerotis</name>
    <dbReference type="NCBI Taxonomy" id="1689449"/>
    <lineage>
        <taxon>Bacteria</taxon>
        <taxon>Bacillati</taxon>
        <taxon>Actinomycetota</taxon>
        <taxon>Actinomycetes</taxon>
        <taxon>Propionibacteriales</taxon>
        <taxon>Propionibacteriaceae</taxon>
        <taxon>Tessaracoccus</taxon>
    </lineage>
</organism>
<evidence type="ECO:0000256" key="8">
    <source>
        <dbReference type="ARBA" id="ARBA00007837"/>
    </source>
</evidence>
<dbReference type="Gene3D" id="3.40.50.510">
    <property type="entry name" value="Phosphotransferase system, mannose-type IIA component"/>
    <property type="match status" value="1"/>
</dbReference>
<comment type="function">
    <text evidence="6">General (non sugar-specific) component of the phosphoenolpyruvate-dependent sugar phosphotransferase system (sugar PTS). This major carbohydrate active-transport system catalyzes the phosphorylation of incoming sugar substrates concomitantly with their translocation across the cell membrane. The phosphoryl group from phosphoenolpyruvate (PEP) is transferred to the phosphoryl carrier protein HPr by enzyme I. Phospho-HPr then transfers it to the PTS EIIA domain.</text>
</comment>
<dbReference type="PROSITE" id="PS51096">
    <property type="entry name" value="PTS_EIIA_TYPE_4"/>
    <property type="match status" value="1"/>
</dbReference>
<dbReference type="PROSITE" id="PS00369">
    <property type="entry name" value="PTS_HPR_HIS"/>
    <property type="match status" value="1"/>
</dbReference>
<comment type="caution">
    <text evidence="26">The sequence shown here is derived from an EMBL/GenBank/DDBJ whole genome shotgun (WGS) entry which is preliminary data.</text>
</comment>
<evidence type="ECO:0000256" key="21">
    <source>
        <dbReference type="ARBA" id="ARBA00033235"/>
    </source>
</evidence>
<dbReference type="CDD" id="cd00367">
    <property type="entry name" value="PTS-HPr_like"/>
    <property type="match status" value="1"/>
</dbReference>
<evidence type="ECO:0000256" key="1">
    <source>
        <dbReference type="ARBA" id="ARBA00000683"/>
    </source>
</evidence>
<dbReference type="Pfam" id="PF00391">
    <property type="entry name" value="PEP-utilizers"/>
    <property type="match status" value="1"/>
</dbReference>
<dbReference type="InterPro" id="IPR023151">
    <property type="entry name" value="PEP_util_CS"/>
</dbReference>
<dbReference type="InterPro" id="IPR036662">
    <property type="entry name" value="PTS_EIIA_man-typ_sf"/>
</dbReference>
<dbReference type="SUPFAM" id="SSF51621">
    <property type="entry name" value="Phosphoenolpyruvate/pyruvate domain"/>
    <property type="match status" value="1"/>
</dbReference>
<dbReference type="EC" id="2.7.3.9" evidence="10"/>
<dbReference type="EMBL" id="VKKG01000002">
    <property type="protein sequence ID" value="TRY18649.1"/>
    <property type="molecule type" value="Genomic_DNA"/>
</dbReference>
<comment type="catalytic activity">
    <reaction evidence="1">
        <text>L-histidyl-[protein] + phosphoenolpyruvate = N(pros)-phospho-L-histidyl-[protein] + pyruvate</text>
        <dbReference type="Rhea" id="RHEA:23880"/>
        <dbReference type="Rhea" id="RHEA-COMP:9745"/>
        <dbReference type="Rhea" id="RHEA-COMP:9746"/>
        <dbReference type="ChEBI" id="CHEBI:15361"/>
        <dbReference type="ChEBI" id="CHEBI:29979"/>
        <dbReference type="ChEBI" id="CHEBI:58702"/>
        <dbReference type="ChEBI" id="CHEBI:64837"/>
        <dbReference type="EC" id="2.7.3.9"/>
    </reaction>
</comment>
<dbReference type="GO" id="GO:0046872">
    <property type="term" value="F:metal ion binding"/>
    <property type="evidence" value="ECO:0007669"/>
    <property type="project" value="UniProtKB-KW"/>
</dbReference>
<evidence type="ECO:0000256" key="12">
    <source>
        <dbReference type="ARBA" id="ARBA00020422"/>
    </source>
</evidence>
<dbReference type="PRINTS" id="PR01736">
    <property type="entry name" value="PHPHTRNFRASE"/>
</dbReference>
<evidence type="ECO:0000256" key="23">
    <source>
        <dbReference type="SAM" id="MobiDB-lite"/>
    </source>
</evidence>
<dbReference type="InterPro" id="IPR015813">
    <property type="entry name" value="Pyrv/PenolPyrv_kinase-like_dom"/>
</dbReference>
<dbReference type="InterPro" id="IPR012844">
    <property type="entry name" value="DhaM_N"/>
</dbReference>
<keyword evidence="17" id="KW-0598">Phosphotransferase system</keyword>
<comment type="function">
    <text evidence="5">Component of the dihydroxyacetone kinase complex, which is responsible for the phosphoenolpyruvate (PEP)-dependent phosphorylation of dihydroxyacetone. DhaM serves as the phosphoryl donor. Is phosphorylated by phosphoenolpyruvate in an EI- and HPr-dependent reaction, and a phosphorelay system on histidine residues finally leads to phosphoryl transfer to DhaL and dihydroxyacetone.</text>
</comment>
<evidence type="ECO:0000259" key="25">
    <source>
        <dbReference type="PROSITE" id="PS51350"/>
    </source>
</evidence>
<evidence type="ECO:0000259" key="24">
    <source>
        <dbReference type="PROSITE" id="PS51096"/>
    </source>
</evidence>
<dbReference type="Pfam" id="PF02896">
    <property type="entry name" value="PEP-utilizers_C"/>
    <property type="match status" value="1"/>
</dbReference>
<accession>A0A553K1T1</accession>
<dbReference type="GO" id="GO:0047324">
    <property type="term" value="F:phosphoenolpyruvate-glycerone phosphotransferase activity"/>
    <property type="evidence" value="ECO:0007669"/>
    <property type="project" value="UniProtKB-EC"/>
</dbReference>
<gene>
    <name evidence="26" type="primary">ptsP</name>
    <name evidence="26" type="ORF">FOJ82_05870</name>
</gene>
<evidence type="ECO:0000256" key="11">
    <source>
        <dbReference type="ARBA" id="ARBA00016544"/>
    </source>
</evidence>
<keyword evidence="13" id="KW-0813">Transport</keyword>
<comment type="similarity">
    <text evidence="8">Belongs to the PEP-utilizing enzyme family.</text>
</comment>
<evidence type="ECO:0000256" key="22">
    <source>
        <dbReference type="ARBA" id="ARBA00046577"/>
    </source>
</evidence>
<proteinExistence type="inferred from homology"/>
<name>A0A553K1T1_9ACTN</name>
<evidence type="ECO:0000256" key="6">
    <source>
        <dbReference type="ARBA" id="ARBA00003681"/>
    </source>
</evidence>
<dbReference type="SUPFAM" id="SSF53062">
    <property type="entry name" value="PTS system fructose IIA component-like"/>
    <property type="match status" value="1"/>
</dbReference>
<protein>
    <recommendedName>
        <fullName evidence="12">Phosphocarrier protein HPr</fullName>
        <ecNumber evidence="9">2.7.1.121</ecNumber>
        <ecNumber evidence="10">2.7.3.9</ecNumber>
    </recommendedName>
    <alternativeName>
        <fullName evidence="11">Phosphoenolpyruvate-protein phosphotransferase</fullName>
    </alternativeName>
    <alternativeName>
        <fullName evidence="21">Phosphotransferase system, enzyme I</fullName>
    </alternativeName>
</protein>
<evidence type="ECO:0000256" key="7">
    <source>
        <dbReference type="ARBA" id="ARBA00004496"/>
    </source>
</evidence>
<dbReference type="OrthoDB" id="9765468at2"/>
<dbReference type="InterPro" id="IPR000121">
    <property type="entry name" value="PEP_util_C"/>
</dbReference>
<evidence type="ECO:0000256" key="9">
    <source>
        <dbReference type="ARBA" id="ARBA00012095"/>
    </source>
</evidence>
<dbReference type="AlphaFoldDB" id="A0A553K1T1"/>
<dbReference type="PANTHER" id="PTHR46244:SF3">
    <property type="entry name" value="PHOSPHOENOLPYRUVATE-PROTEIN PHOSPHOTRANSFERASE"/>
    <property type="match status" value="1"/>
</dbReference>
<comment type="subunit">
    <text evidence="22">Homodimer. The dihydroxyacetone kinase complex is composed of a homodimer of DhaM, a homodimer of DhaK and the subunit DhaL.</text>
</comment>
<keyword evidence="27" id="KW-1185">Reference proteome</keyword>
<dbReference type="SUPFAM" id="SSF47831">
    <property type="entry name" value="Enzyme I of the PEP:sugar phosphotransferase system HPr-binding (sub)domain"/>
    <property type="match status" value="1"/>
</dbReference>
<dbReference type="Gene3D" id="3.30.1340.10">
    <property type="entry name" value="HPr-like"/>
    <property type="match status" value="1"/>
</dbReference>
<evidence type="ECO:0000256" key="14">
    <source>
        <dbReference type="ARBA" id="ARBA00022490"/>
    </source>
</evidence>
<evidence type="ECO:0000256" key="4">
    <source>
        <dbReference type="ARBA" id="ARBA00002728"/>
    </source>
</evidence>
<dbReference type="Pfam" id="PF00381">
    <property type="entry name" value="PTS-HPr"/>
    <property type="match status" value="1"/>
</dbReference>
<keyword evidence="20" id="KW-0460">Magnesium</keyword>
<comment type="subcellular location">
    <subcellularLocation>
        <location evidence="7">Cytoplasm</location>
    </subcellularLocation>
</comment>
<dbReference type="InterPro" id="IPR008731">
    <property type="entry name" value="PTS_EIN"/>
</dbReference>
<comment type="cofactor">
    <cofactor evidence="3">
        <name>Mg(2+)</name>
        <dbReference type="ChEBI" id="CHEBI:18420"/>
    </cofactor>
</comment>
<evidence type="ECO:0000256" key="10">
    <source>
        <dbReference type="ARBA" id="ARBA00012232"/>
    </source>
</evidence>
<comment type="catalytic activity">
    <reaction evidence="2">
        <text>dihydroxyacetone + phosphoenolpyruvate = dihydroxyacetone phosphate + pyruvate</text>
        <dbReference type="Rhea" id="RHEA:18381"/>
        <dbReference type="ChEBI" id="CHEBI:15361"/>
        <dbReference type="ChEBI" id="CHEBI:16016"/>
        <dbReference type="ChEBI" id="CHEBI:57642"/>
        <dbReference type="ChEBI" id="CHEBI:58702"/>
        <dbReference type="EC" id="2.7.1.121"/>
    </reaction>
</comment>
<dbReference type="SUPFAM" id="SSF55594">
    <property type="entry name" value="HPr-like"/>
    <property type="match status" value="1"/>
</dbReference>
<dbReference type="Gene3D" id="3.20.20.60">
    <property type="entry name" value="Phosphoenolpyruvate-binding domains"/>
    <property type="match status" value="1"/>
</dbReference>
<keyword evidence="15" id="KW-0762">Sugar transport</keyword>
<dbReference type="GO" id="GO:0008965">
    <property type="term" value="F:phosphoenolpyruvate-protein phosphotransferase activity"/>
    <property type="evidence" value="ECO:0007669"/>
    <property type="project" value="UniProtKB-EC"/>
</dbReference>
<dbReference type="InterPro" id="IPR018274">
    <property type="entry name" value="PEP_util_AS"/>
</dbReference>
<dbReference type="InterPro" id="IPR001020">
    <property type="entry name" value="PTS_HPr_His_P_site"/>
</dbReference>
<evidence type="ECO:0000256" key="18">
    <source>
        <dbReference type="ARBA" id="ARBA00022723"/>
    </source>
</evidence>
<dbReference type="GO" id="GO:0016020">
    <property type="term" value="C:membrane"/>
    <property type="evidence" value="ECO:0007669"/>
    <property type="project" value="InterPro"/>
</dbReference>
<dbReference type="Proteomes" id="UP000317638">
    <property type="component" value="Unassembled WGS sequence"/>
</dbReference>
<evidence type="ECO:0000256" key="5">
    <source>
        <dbReference type="ARBA" id="ARBA00002788"/>
    </source>
</evidence>
<feature type="domain" description="PTS EIIA type-4" evidence="24">
    <location>
        <begin position="3"/>
        <end position="131"/>
    </location>
</feature>
<dbReference type="Pfam" id="PF03610">
    <property type="entry name" value="EIIA-man"/>
    <property type="match status" value="1"/>
</dbReference>
<dbReference type="NCBIfam" id="TIGR02364">
    <property type="entry name" value="dha_pts"/>
    <property type="match status" value="1"/>
</dbReference>